<evidence type="ECO:0000313" key="2">
    <source>
        <dbReference type="EMBL" id="KAJ6852953.1"/>
    </source>
</evidence>
<protein>
    <submittedName>
        <fullName evidence="2">Proline-rich receptor-like protein kinase PERK2</fullName>
    </submittedName>
</protein>
<comment type="caution">
    <text evidence="2">The sequence shown here is derived from an EMBL/GenBank/DDBJ whole genome shotgun (WGS) entry which is preliminary data.</text>
</comment>
<evidence type="ECO:0000256" key="1">
    <source>
        <dbReference type="SAM" id="MobiDB-lite"/>
    </source>
</evidence>
<feature type="compositionally biased region" description="Basic and acidic residues" evidence="1">
    <location>
        <begin position="29"/>
        <end position="39"/>
    </location>
</feature>
<dbReference type="GO" id="GO:0016301">
    <property type="term" value="F:kinase activity"/>
    <property type="evidence" value="ECO:0007669"/>
    <property type="project" value="UniProtKB-KW"/>
</dbReference>
<keyword evidence="2" id="KW-0675">Receptor</keyword>
<feature type="region of interest" description="Disordered" evidence="1">
    <location>
        <begin position="88"/>
        <end position="109"/>
    </location>
</feature>
<name>A0AAX6IJ38_IRIPA</name>
<feature type="compositionally biased region" description="Basic residues" evidence="1">
    <location>
        <begin position="182"/>
        <end position="198"/>
    </location>
</feature>
<dbReference type="EMBL" id="JANAVB010001396">
    <property type="protein sequence ID" value="KAJ6852953.1"/>
    <property type="molecule type" value="Genomic_DNA"/>
</dbReference>
<gene>
    <name evidence="2" type="ORF">M6B38_252365</name>
</gene>
<reference evidence="2" key="1">
    <citation type="journal article" date="2023" name="GigaByte">
        <title>Genome assembly of the bearded iris, Iris pallida Lam.</title>
        <authorList>
            <person name="Bruccoleri R.E."/>
            <person name="Oakeley E.J."/>
            <person name="Faust A.M.E."/>
            <person name="Altorfer M."/>
            <person name="Dessus-Babus S."/>
            <person name="Burckhardt D."/>
            <person name="Oertli M."/>
            <person name="Naumann U."/>
            <person name="Petersen F."/>
            <person name="Wong J."/>
        </authorList>
    </citation>
    <scope>NUCLEOTIDE SEQUENCE</scope>
    <source>
        <strain evidence="2">GSM-AAB239-AS_SAM_17_03QT</strain>
    </source>
</reference>
<accession>A0AAX6IJ38</accession>
<dbReference type="Proteomes" id="UP001140949">
    <property type="component" value="Unassembled WGS sequence"/>
</dbReference>
<keyword evidence="3" id="KW-1185">Reference proteome</keyword>
<evidence type="ECO:0000313" key="3">
    <source>
        <dbReference type="Proteomes" id="UP001140949"/>
    </source>
</evidence>
<feature type="region of interest" description="Disordered" evidence="1">
    <location>
        <begin position="1"/>
        <end position="52"/>
    </location>
</feature>
<keyword evidence="2" id="KW-0418">Kinase</keyword>
<organism evidence="2 3">
    <name type="scientific">Iris pallida</name>
    <name type="common">Sweet iris</name>
    <dbReference type="NCBI Taxonomy" id="29817"/>
    <lineage>
        <taxon>Eukaryota</taxon>
        <taxon>Viridiplantae</taxon>
        <taxon>Streptophyta</taxon>
        <taxon>Embryophyta</taxon>
        <taxon>Tracheophyta</taxon>
        <taxon>Spermatophyta</taxon>
        <taxon>Magnoliopsida</taxon>
        <taxon>Liliopsida</taxon>
        <taxon>Asparagales</taxon>
        <taxon>Iridaceae</taxon>
        <taxon>Iridoideae</taxon>
        <taxon>Irideae</taxon>
        <taxon>Iris</taxon>
    </lineage>
</organism>
<feature type="region of interest" description="Disordered" evidence="1">
    <location>
        <begin position="171"/>
        <end position="198"/>
    </location>
</feature>
<feature type="compositionally biased region" description="Basic residues" evidence="1">
    <location>
        <begin position="1"/>
        <end position="10"/>
    </location>
</feature>
<reference evidence="2" key="2">
    <citation type="submission" date="2023-04" db="EMBL/GenBank/DDBJ databases">
        <authorList>
            <person name="Bruccoleri R.E."/>
            <person name="Oakeley E.J."/>
            <person name="Faust A.-M."/>
            <person name="Dessus-Babus S."/>
            <person name="Altorfer M."/>
            <person name="Burckhardt D."/>
            <person name="Oertli M."/>
            <person name="Naumann U."/>
            <person name="Petersen F."/>
            <person name="Wong J."/>
        </authorList>
    </citation>
    <scope>NUCLEOTIDE SEQUENCE</scope>
    <source>
        <strain evidence="2">GSM-AAB239-AS_SAM_17_03QT</strain>
        <tissue evidence="2">Leaf</tissue>
    </source>
</reference>
<dbReference type="AlphaFoldDB" id="A0AAX6IJ38"/>
<proteinExistence type="predicted"/>
<sequence>MRKGRSRDRKRGSPRERRGGARRSGGTAARERETGDRQKAQRAGLARSRCTGRVVSNSKEGLLVVAPRWCDGRPQGGEVEDRARVLPKSRDAGAGAGYEAAKPGVTGGGRLPAVLTTTLLVEKRGRREGAGLAERWRGGVRVQIWNSGVVRSSRPTFGSKVGGAVRVVLGGDGDGDALVRRGAARRPGRRKRPSASAG</sequence>
<keyword evidence="2" id="KW-0808">Transferase</keyword>